<dbReference type="InterPro" id="IPR002048">
    <property type="entry name" value="EF_hand_dom"/>
</dbReference>
<dbReference type="GO" id="GO:0005509">
    <property type="term" value="F:calcium ion binding"/>
    <property type="evidence" value="ECO:0007669"/>
    <property type="project" value="InterPro"/>
</dbReference>
<dbReference type="EMBL" id="JNBY01000062">
    <property type="protein sequence ID" value="KDN86653.1"/>
    <property type="molecule type" value="Genomic_DNA"/>
</dbReference>
<protein>
    <submittedName>
        <fullName evidence="2">Signal transduction protein</fullName>
    </submittedName>
</protein>
<organism evidence="2 3">
    <name type="scientific">Kitasatospora cheerisanensis KCTC 2395</name>
    <dbReference type="NCBI Taxonomy" id="1348663"/>
    <lineage>
        <taxon>Bacteria</taxon>
        <taxon>Bacillati</taxon>
        <taxon>Actinomycetota</taxon>
        <taxon>Actinomycetes</taxon>
        <taxon>Kitasatosporales</taxon>
        <taxon>Streptomycetaceae</taxon>
        <taxon>Kitasatospora</taxon>
    </lineage>
</organism>
<reference evidence="2 3" key="1">
    <citation type="submission" date="2014-05" db="EMBL/GenBank/DDBJ databases">
        <title>Draft Genome Sequence of Kitasatospora cheerisanensis KCTC 2395.</title>
        <authorList>
            <person name="Nam D.H."/>
        </authorList>
    </citation>
    <scope>NUCLEOTIDE SEQUENCE [LARGE SCALE GENOMIC DNA]</scope>
    <source>
        <strain evidence="2 3">KCTC 2395</strain>
    </source>
</reference>
<dbReference type="Gene3D" id="1.10.238.10">
    <property type="entry name" value="EF-hand"/>
    <property type="match status" value="1"/>
</dbReference>
<dbReference type="AlphaFoldDB" id="A0A066YYP3"/>
<dbReference type="PATRIC" id="fig|1348663.4.peg.1533"/>
<comment type="caution">
    <text evidence="2">The sequence shown here is derived from an EMBL/GenBank/DDBJ whole genome shotgun (WGS) entry which is preliminary data.</text>
</comment>
<accession>A0A066YYP3</accession>
<feature type="domain" description="EF-hand" evidence="1">
    <location>
        <begin position="5"/>
        <end position="40"/>
    </location>
</feature>
<dbReference type="SMART" id="SM00054">
    <property type="entry name" value="EFh"/>
    <property type="match status" value="3"/>
</dbReference>
<dbReference type="RefSeq" id="WP_035860477.1">
    <property type="nucleotide sequence ID" value="NZ_KK853997.1"/>
</dbReference>
<dbReference type="OrthoDB" id="7356823at2"/>
<proteinExistence type="predicted"/>
<dbReference type="HOGENOM" id="CLU_096804_1_0_11"/>
<sequence>MTTSVQLDRAQKRFDLWDVNGDGQIDRSDWQAEAQRILQAFGEAPVSPAGRQLTEAYLGMWGFFADKAGIDEQTGALTPEQFNHIAEEHVLENGGAGFGRVVKPTIQAIVELVDVDGDGQVNPAEFKTWLDAIGVSNVEPAEAFRQIDTNGDGQLSVEELVNAVRAYHLGDIDVPLLGR</sequence>
<keyword evidence="3" id="KW-1185">Reference proteome</keyword>
<dbReference type="CDD" id="cd00051">
    <property type="entry name" value="EFh"/>
    <property type="match status" value="1"/>
</dbReference>
<feature type="domain" description="EF-hand" evidence="1">
    <location>
        <begin position="135"/>
        <end position="170"/>
    </location>
</feature>
<evidence type="ECO:0000313" key="3">
    <source>
        <dbReference type="Proteomes" id="UP000027178"/>
    </source>
</evidence>
<dbReference type="eggNOG" id="COG5126">
    <property type="taxonomic scope" value="Bacteria"/>
</dbReference>
<dbReference type="InterPro" id="IPR011992">
    <property type="entry name" value="EF-hand-dom_pair"/>
</dbReference>
<dbReference type="SUPFAM" id="SSF47473">
    <property type="entry name" value="EF-hand"/>
    <property type="match status" value="1"/>
</dbReference>
<name>A0A066YYP3_9ACTN</name>
<dbReference type="PROSITE" id="PS00018">
    <property type="entry name" value="EF_HAND_1"/>
    <property type="match status" value="2"/>
</dbReference>
<dbReference type="Pfam" id="PF13202">
    <property type="entry name" value="EF-hand_5"/>
    <property type="match status" value="3"/>
</dbReference>
<evidence type="ECO:0000259" key="1">
    <source>
        <dbReference type="PROSITE" id="PS50222"/>
    </source>
</evidence>
<dbReference type="InterPro" id="IPR018247">
    <property type="entry name" value="EF_Hand_1_Ca_BS"/>
</dbReference>
<gene>
    <name evidence="2" type="ORF">KCH_15960</name>
</gene>
<dbReference type="PROSITE" id="PS50222">
    <property type="entry name" value="EF_HAND_2"/>
    <property type="match status" value="2"/>
</dbReference>
<dbReference type="Proteomes" id="UP000027178">
    <property type="component" value="Unassembled WGS sequence"/>
</dbReference>
<evidence type="ECO:0000313" key="2">
    <source>
        <dbReference type="EMBL" id="KDN86653.1"/>
    </source>
</evidence>